<dbReference type="PANTHER" id="PTHR10701">
    <property type="entry name" value="SMALL NUCLEAR RIBONUCLEOPROTEIN-ASSOCIATED PROTEIN B AND N"/>
    <property type="match status" value="1"/>
</dbReference>
<keyword evidence="3" id="KW-1185">Reference proteome</keyword>
<name>A0A7J6IAR1_CANSA</name>
<dbReference type="Gene3D" id="2.30.30.100">
    <property type="match status" value="1"/>
</dbReference>
<dbReference type="InterPro" id="IPR010920">
    <property type="entry name" value="LSM_dom_sf"/>
</dbReference>
<sequence>MEGQAEKALNETPKSESVNRAKKLVHRRMLVGIKDGRFLLGNFHCMDKQGNIILQDSVEYRSTRRSWPFKLLAIKIGVESELLLIKSGLVIFVLALSLAQKHVVVVEFGPMALELECENSFGGYDFNEEIS</sequence>
<reference evidence="2 3" key="1">
    <citation type="journal article" date="2020" name="bioRxiv">
        <title>Sequence and annotation of 42 cannabis genomes reveals extensive copy number variation in cannabinoid synthesis and pathogen resistance genes.</title>
        <authorList>
            <person name="Mckernan K.J."/>
            <person name="Helbert Y."/>
            <person name="Kane L.T."/>
            <person name="Ebling H."/>
            <person name="Zhang L."/>
            <person name="Liu B."/>
            <person name="Eaton Z."/>
            <person name="Mclaughlin S."/>
            <person name="Kingan S."/>
            <person name="Baybayan P."/>
            <person name="Concepcion G."/>
            <person name="Jordan M."/>
            <person name="Riva A."/>
            <person name="Barbazuk W."/>
            <person name="Harkins T."/>
        </authorList>
    </citation>
    <scope>NUCLEOTIDE SEQUENCE [LARGE SCALE GENOMIC DNA]</scope>
    <source>
        <strain evidence="3">cv. Jamaican Lion 4</strain>
        <tissue evidence="2">Leaf</tissue>
    </source>
</reference>
<protein>
    <recommendedName>
        <fullName evidence="1">Sm domain-containing protein</fullName>
    </recommendedName>
</protein>
<feature type="domain" description="Sm" evidence="1">
    <location>
        <begin position="22"/>
        <end position="64"/>
    </location>
</feature>
<evidence type="ECO:0000259" key="1">
    <source>
        <dbReference type="Pfam" id="PF01423"/>
    </source>
</evidence>
<dbReference type="InterPro" id="IPR001163">
    <property type="entry name" value="Sm_dom_euk/arc"/>
</dbReference>
<dbReference type="Pfam" id="PF01423">
    <property type="entry name" value="LSM"/>
    <property type="match status" value="1"/>
</dbReference>
<gene>
    <name evidence="2" type="ORF">G4B88_014607</name>
</gene>
<organism evidence="2 3">
    <name type="scientific">Cannabis sativa</name>
    <name type="common">Hemp</name>
    <name type="synonym">Marijuana</name>
    <dbReference type="NCBI Taxonomy" id="3483"/>
    <lineage>
        <taxon>Eukaryota</taxon>
        <taxon>Viridiplantae</taxon>
        <taxon>Streptophyta</taxon>
        <taxon>Embryophyta</taxon>
        <taxon>Tracheophyta</taxon>
        <taxon>Spermatophyta</taxon>
        <taxon>Magnoliopsida</taxon>
        <taxon>eudicotyledons</taxon>
        <taxon>Gunneridae</taxon>
        <taxon>Pentapetalae</taxon>
        <taxon>rosids</taxon>
        <taxon>fabids</taxon>
        <taxon>Rosales</taxon>
        <taxon>Cannabaceae</taxon>
        <taxon>Cannabis</taxon>
    </lineage>
</organism>
<evidence type="ECO:0000313" key="3">
    <source>
        <dbReference type="Proteomes" id="UP000583929"/>
    </source>
</evidence>
<dbReference type="SUPFAM" id="SSF50182">
    <property type="entry name" value="Sm-like ribonucleoproteins"/>
    <property type="match status" value="1"/>
</dbReference>
<dbReference type="Proteomes" id="UP000583929">
    <property type="component" value="Unassembled WGS sequence"/>
</dbReference>
<dbReference type="InterPro" id="IPR050914">
    <property type="entry name" value="snRNP_SmB/NAA38-like"/>
</dbReference>
<comment type="caution">
    <text evidence="2">The sequence shown here is derived from an EMBL/GenBank/DDBJ whole genome shotgun (WGS) entry which is preliminary data.</text>
</comment>
<dbReference type="EMBL" id="JAATIQ010000002">
    <property type="protein sequence ID" value="KAF4404151.1"/>
    <property type="molecule type" value="Genomic_DNA"/>
</dbReference>
<proteinExistence type="predicted"/>
<dbReference type="AlphaFoldDB" id="A0A7J6IAR1"/>
<dbReference type="PANTHER" id="PTHR10701:SF5">
    <property type="entry name" value="N-ALPHA-ACETYLTRANSFERASE 38, NATC AUXILIARY SUBUNIT"/>
    <property type="match status" value="1"/>
</dbReference>
<accession>A0A7J6IAR1</accession>
<evidence type="ECO:0000313" key="2">
    <source>
        <dbReference type="EMBL" id="KAF4404151.1"/>
    </source>
</evidence>